<organism evidence="5 6">
    <name type="scientific">Ganoderma sinense ZZ0214-1</name>
    <dbReference type="NCBI Taxonomy" id="1077348"/>
    <lineage>
        <taxon>Eukaryota</taxon>
        <taxon>Fungi</taxon>
        <taxon>Dikarya</taxon>
        <taxon>Basidiomycota</taxon>
        <taxon>Agaricomycotina</taxon>
        <taxon>Agaricomycetes</taxon>
        <taxon>Polyporales</taxon>
        <taxon>Polyporaceae</taxon>
        <taxon>Ganoderma</taxon>
    </lineage>
</organism>
<protein>
    <submittedName>
        <fullName evidence="5">Transcription factor</fullName>
    </submittedName>
</protein>
<dbReference type="PANTHER" id="PTHR15503">
    <property type="entry name" value="LDOC1 RELATED"/>
    <property type="match status" value="1"/>
</dbReference>
<sequence>MSNAGTTPAPPQLPAGYDVSKLVTQLAPREYDGKMAQDGLRFVSAASIYHNDSKVSDQSPLRPTPPSSHHSSSHHSSAASSRSQSLTPSSTMSNAGTTPAPPQLPAGYDVSKLVTQLAPREYDGKMAQDGLRFVSAASIYHSNITTFSPSFPETILWITLLNKLTEGAAEWAGPHIVTLASGTQPWADFAAFETAFKAHFCAADDKEAAIAELVKLCKGQHKIGTVQDYTRERYRTGLPYKIKDILATSGHDTSSITKIQAVALTMDQNLLVREEERPKQFSGGWRKKGEKAAATGKKPFTGNCFNCGKPGHRSFECKLPKKEQQAASSSGETTDLAALRAELKEIKERLSAVSVNETKEATYTYSQQLAEQEYQKKEIRPVEEIVPKQYHEYLRVFSKEASERLPDHGPYDHAIELVPDARMFHSKVYPLSPSEQVELDKFINENLAKGYIQESKSPMSSLFFFVKKKDGSLRPVQDYRRLNDITIKN</sequence>
<evidence type="ECO:0000313" key="5">
    <source>
        <dbReference type="EMBL" id="PIL26328.1"/>
    </source>
</evidence>
<keyword evidence="2" id="KW-0479">Metal-binding</keyword>
<keyword evidence="6" id="KW-1185">Reference proteome</keyword>
<dbReference type="AlphaFoldDB" id="A0A2G8RYD1"/>
<proteinExistence type="predicted"/>
<dbReference type="Gene3D" id="3.10.10.10">
    <property type="entry name" value="HIV Type 1 Reverse Transcriptase, subunit A, domain 1"/>
    <property type="match status" value="1"/>
</dbReference>
<evidence type="ECO:0000256" key="2">
    <source>
        <dbReference type="PROSITE-ProRule" id="PRU00047"/>
    </source>
</evidence>
<keyword evidence="1" id="KW-0507">mRNA processing</keyword>
<dbReference type="InterPro" id="IPR001878">
    <property type="entry name" value="Znf_CCHC"/>
</dbReference>
<evidence type="ECO:0000256" key="3">
    <source>
        <dbReference type="SAM" id="MobiDB-lite"/>
    </source>
</evidence>
<accession>A0A2G8RYD1</accession>
<dbReference type="InterPro" id="IPR032567">
    <property type="entry name" value="RTL1-rel"/>
</dbReference>
<dbReference type="SUPFAM" id="SSF56672">
    <property type="entry name" value="DNA/RNA polymerases"/>
    <property type="match status" value="1"/>
</dbReference>
<evidence type="ECO:0000256" key="1">
    <source>
        <dbReference type="ARBA" id="ARBA00022664"/>
    </source>
</evidence>
<dbReference type="InterPro" id="IPR036875">
    <property type="entry name" value="Znf_CCHC_sf"/>
</dbReference>
<dbReference type="STRING" id="1077348.A0A2G8RYD1"/>
<dbReference type="Pfam" id="PF00098">
    <property type="entry name" value="zf-CCHC"/>
    <property type="match status" value="1"/>
</dbReference>
<dbReference type="GO" id="GO:0006397">
    <property type="term" value="P:mRNA processing"/>
    <property type="evidence" value="ECO:0007669"/>
    <property type="project" value="UniProtKB-KW"/>
</dbReference>
<name>A0A2G8RYD1_9APHY</name>
<keyword evidence="2" id="KW-0862">Zinc</keyword>
<dbReference type="GO" id="GO:0003676">
    <property type="term" value="F:nucleic acid binding"/>
    <property type="evidence" value="ECO:0007669"/>
    <property type="project" value="InterPro"/>
</dbReference>
<dbReference type="SUPFAM" id="SSF57756">
    <property type="entry name" value="Retrovirus zinc finger-like domains"/>
    <property type="match status" value="1"/>
</dbReference>
<keyword evidence="2" id="KW-0863">Zinc-finger</keyword>
<comment type="caution">
    <text evidence="5">The sequence shown here is derived from an EMBL/GenBank/DDBJ whole genome shotgun (WGS) entry which is preliminary data.</text>
</comment>
<dbReference type="GO" id="GO:0008270">
    <property type="term" value="F:zinc ion binding"/>
    <property type="evidence" value="ECO:0007669"/>
    <property type="project" value="UniProtKB-KW"/>
</dbReference>
<evidence type="ECO:0000259" key="4">
    <source>
        <dbReference type="PROSITE" id="PS50158"/>
    </source>
</evidence>
<feature type="compositionally biased region" description="Low complexity" evidence="3">
    <location>
        <begin position="67"/>
        <end position="90"/>
    </location>
</feature>
<dbReference type="InterPro" id="IPR043502">
    <property type="entry name" value="DNA/RNA_pol_sf"/>
</dbReference>
<gene>
    <name evidence="5" type="ORF">GSI_12084</name>
</gene>
<dbReference type="OrthoDB" id="3064660at2759"/>
<evidence type="ECO:0000313" key="6">
    <source>
        <dbReference type="Proteomes" id="UP000230002"/>
    </source>
</evidence>
<dbReference type="PROSITE" id="PS50158">
    <property type="entry name" value="ZF_CCHC"/>
    <property type="match status" value="1"/>
</dbReference>
<dbReference type="PANTHER" id="PTHR15503:SF22">
    <property type="entry name" value="TRANSPOSON TY3-I GAG POLYPROTEIN"/>
    <property type="match status" value="1"/>
</dbReference>
<dbReference type="EMBL" id="AYKW01000045">
    <property type="protein sequence ID" value="PIL26328.1"/>
    <property type="molecule type" value="Genomic_DNA"/>
</dbReference>
<reference evidence="5 6" key="1">
    <citation type="journal article" date="2015" name="Sci. Rep.">
        <title>Chromosome-level genome map provides insights into diverse defense mechanisms in the medicinal fungus Ganoderma sinense.</title>
        <authorList>
            <person name="Zhu Y."/>
            <person name="Xu J."/>
            <person name="Sun C."/>
            <person name="Zhou S."/>
            <person name="Xu H."/>
            <person name="Nelson D.R."/>
            <person name="Qian J."/>
            <person name="Song J."/>
            <person name="Luo H."/>
            <person name="Xiang L."/>
            <person name="Li Y."/>
            <person name="Xu Z."/>
            <person name="Ji A."/>
            <person name="Wang L."/>
            <person name="Lu S."/>
            <person name="Hayward A."/>
            <person name="Sun W."/>
            <person name="Li X."/>
            <person name="Schwartz D.C."/>
            <person name="Wang Y."/>
            <person name="Chen S."/>
        </authorList>
    </citation>
    <scope>NUCLEOTIDE SEQUENCE [LARGE SCALE GENOMIC DNA]</scope>
    <source>
        <strain evidence="5 6">ZZ0214-1</strain>
    </source>
</reference>
<feature type="domain" description="CCHC-type" evidence="4">
    <location>
        <begin position="304"/>
        <end position="318"/>
    </location>
</feature>
<dbReference type="SMART" id="SM00343">
    <property type="entry name" value="ZnF_C2HC"/>
    <property type="match status" value="1"/>
</dbReference>
<feature type="region of interest" description="Disordered" evidence="3">
    <location>
        <begin position="53"/>
        <end position="106"/>
    </location>
</feature>
<dbReference type="Gene3D" id="4.10.60.10">
    <property type="entry name" value="Zinc finger, CCHC-type"/>
    <property type="match status" value="1"/>
</dbReference>
<dbReference type="Proteomes" id="UP000230002">
    <property type="component" value="Unassembled WGS sequence"/>
</dbReference>